<evidence type="ECO:0008006" key="3">
    <source>
        <dbReference type="Google" id="ProtNLM"/>
    </source>
</evidence>
<protein>
    <recommendedName>
        <fullName evidence="3">Secreted protein</fullName>
    </recommendedName>
</protein>
<evidence type="ECO:0000313" key="2">
    <source>
        <dbReference type="Proteomes" id="UP000030585"/>
    </source>
</evidence>
<evidence type="ECO:0000313" key="1">
    <source>
        <dbReference type="EMBL" id="KGU52669.1"/>
    </source>
</evidence>
<name>A0AB34Q6K5_XANCI</name>
<dbReference type="Proteomes" id="UP000030585">
    <property type="component" value="Unassembled WGS sequence"/>
</dbReference>
<gene>
    <name evidence="1" type="ORF">NY98_11820</name>
</gene>
<reference evidence="2" key="1">
    <citation type="submission" date="2015-04" db="EMBL/GenBank/DDBJ databases">
        <title>Genome sequencing of pathogens of bean.</title>
        <authorList>
            <person name="Harrison J."/>
            <person name="Aritua V."/>
            <person name="Sapp M."/>
            <person name="Smith J."/>
            <person name="Studholme D.J."/>
        </authorList>
    </citation>
    <scope>NUCLEOTIDE SEQUENCE [LARGE SCALE GENOMIC DNA]</scope>
    <source>
        <strain evidence="2">NCPPB 1058</strain>
    </source>
</reference>
<comment type="caution">
    <text evidence="1">The sequence shown here is derived from an EMBL/GenBank/DDBJ whole genome shotgun (WGS) entry which is preliminary data.</text>
</comment>
<sequence>MSGAYFKRILVLTSAVAQSMQYRLAIYWKHCAKLRGVGRWKLLIARECLPPKCFAMPLLRAERNATLLLI</sequence>
<dbReference type="AlphaFoldDB" id="A0AB34Q6K5"/>
<proteinExistence type="predicted"/>
<organism evidence="1 2">
    <name type="scientific">Xanthomonas citri pv. fuscans</name>
    <dbReference type="NCBI Taxonomy" id="366649"/>
    <lineage>
        <taxon>Bacteria</taxon>
        <taxon>Pseudomonadati</taxon>
        <taxon>Pseudomonadota</taxon>
        <taxon>Gammaproteobacteria</taxon>
        <taxon>Lysobacterales</taxon>
        <taxon>Lysobacteraceae</taxon>
        <taxon>Xanthomonas</taxon>
    </lineage>
</organism>
<dbReference type="EMBL" id="JSEY02000029">
    <property type="protein sequence ID" value="KGU52669.1"/>
    <property type="molecule type" value="Genomic_DNA"/>
</dbReference>
<accession>A0AB34Q6K5</accession>